<evidence type="ECO:0000313" key="3">
    <source>
        <dbReference type="Proteomes" id="UP000247498"/>
    </source>
</evidence>
<dbReference type="PANTHER" id="PTHR16306:SF0">
    <property type="entry name" value="TRANSLIN-ASSOCIATED FACTOR X-INTERACTING PROTEIN 1"/>
    <property type="match status" value="1"/>
</dbReference>
<evidence type="ECO:0000256" key="1">
    <source>
        <dbReference type="SAM" id="MobiDB-lite"/>
    </source>
</evidence>
<reference evidence="2 3" key="1">
    <citation type="journal article" date="2018" name="Sci. Rep.">
        <title>Raphidocelis subcapitata (=Pseudokirchneriella subcapitata) provides an insight into genome evolution and environmental adaptations in the Sphaeropleales.</title>
        <authorList>
            <person name="Suzuki S."/>
            <person name="Yamaguchi H."/>
            <person name="Nakajima N."/>
            <person name="Kawachi M."/>
        </authorList>
    </citation>
    <scope>NUCLEOTIDE SEQUENCE [LARGE SCALE GENOMIC DNA]</scope>
    <source>
        <strain evidence="2 3">NIES-35</strain>
    </source>
</reference>
<dbReference type="EMBL" id="BDRX01000063">
    <property type="protein sequence ID" value="GBF95321.1"/>
    <property type="molecule type" value="Genomic_DNA"/>
</dbReference>
<protein>
    <recommendedName>
        <fullName evidence="4">MYND-type domain-containing protein</fullName>
    </recommendedName>
</protein>
<dbReference type="OrthoDB" id="563278at2759"/>
<dbReference type="InParanoid" id="A0A2V0P629"/>
<feature type="compositionally biased region" description="Low complexity" evidence="1">
    <location>
        <begin position="437"/>
        <end position="453"/>
    </location>
</feature>
<feature type="region of interest" description="Disordered" evidence="1">
    <location>
        <begin position="803"/>
        <end position="827"/>
    </location>
</feature>
<dbReference type="PANTHER" id="PTHR16306">
    <property type="entry name" value="TRANSLIN-ASSOCIATED FACTOR X-INTERACTING PROTEIN 1"/>
    <property type="match status" value="1"/>
</dbReference>
<dbReference type="Proteomes" id="UP000247498">
    <property type="component" value="Unassembled WGS sequence"/>
</dbReference>
<feature type="compositionally biased region" description="Low complexity" evidence="1">
    <location>
        <begin position="309"/>
        <end position="320"/>
    </location>
</feature>
<comment type="caution">
    <text evidence="2">The sequence shown here is derived from an EMBL/GenBank/DDBJ whole genome shotgun (WGS) entry which is preliminary data.</text>
</comment>
<dbReference type="AlphaFoldDB" id="A0A2V0P629"/>
<feature type="compositionally biased region" description="Low complexity" evidence="1">
    <location>
        <begin position="561"/>
        <end position="571"/>
    </location>
</feature>
<proteinExistence type="predicted"/>
<feature type="region of interest" description="Disordered" evidence="1">
    <location>
        <begin position="432"/>
        <end position="462"/>
    </location>
</feature>
<evidence type="ECO:0000313" key="2">
    <source>
        <dbReference type="EMBL" id="GBF95321.1"/>
    </source>
</evidence>
<keyword evidence="3" id="KW-1185">Reference proteome</keyword>
<feature type="compositionally biased region" description="Gly residues" evidence="1">
    <location>
        <begin position="572"/>
        <end position="594"/>
    </location>
</feature>
<dbReference type="GO" id="GO:0005737">
    <property type="term" value="C:cytoplasm"/>
    <property type="evidence" value="ECO:0007669"/>
    <property type="project" value="TreeGrafter"/>
</dbReference>
<evidence type="ECO:0008006" key="4">
    <source>
        <dbReference type="Google" id="ProtNLM"/>
    </source>
</evidence>
<organism evidence="2 3">
    <name type="scientific">Raphidocelis subcapitata</name>
    <dbReference type="NCBI Taxonomy" id="307507"/>
    <lineage>
        <taxon>Eukaryota</taxon>
        <taxon>Viridiplantae</taxon>
        <taxon>Chlorophyta</taxon>
        <taxon>core chlorophytes</taxon>
        <taxon>Chlorophyceae</taxon>
        <taxon>CS clade</taxon>
        <taxon>Sphaeropleales</taxon>
        <taxon>Selenastraceae</taxon>
        <taxon>Raphidocelis</taxon>
    </lineage>
</organism>
<name>A0A2V0P629_9CHLO</name>
<sequence length="1016" mass="105186">MAGKGRDDDLPAAIRARHAWHGAPSHDAGAIYDQLMALVRRARGAAAAAELASGGGGGGGPPDPGAMAEVLAGSELAGHADSRRIDTSKTYAPDAWETIEAVEALRRMRWEVTTPAGFEGLRVTPELRAVVEQALARFVLRCALGFDLDSVHGTALLQRVSIQERYSLLLDVAGWIICPELFPRPPSDLGHQAVLLELLDQSGHQAVDEVELHAELTRRAEQQLGRERGGEQPPAQVRRQAEAVANRGMGAQLCLDAAEMDGERLRAAHAAASSSADAAAVLGLPPEGVEEAMAWLGARRGSGARDGGDSASEAGSSQAATAAAATAEDAARAAKLAQIARTELKRRAAALLVGVDGASSTKRDAAALAGVLGAFAQLACTGAAAPPPAEGAGAAISGADTAAVGMAERLLSLCRACWPKAGAGTAAADERGACNGQQHQQQERQWWQPADSRSGGDGGIDSGSEGWCPQMRAFVLETLCHALLLRFAADCGIGGVDSRSDPESLVESADAFLELLQIYDCVLAAAAGATTAAGLGKEDAGRELEVHVARFTAALQRHRAGTAGPAATGRSSAGGGGGGSGGGGGGGGGGGSGNEGSHAFGGAVLPLQSCPECRSWVADGRRAPSCCDKTFYRFHLWALMARHKPSAQRFFLEQCSACFHSTDLRLWNVIGICLNQGLINQATELEARLLERSTPILRNSATVAAEEAQRTRLLPVYARAMTRRLPLVPHAINSVAGWLLLHSLCPAGPVDRRRTLPSPLVSHLMPRNRGHMVGYALVACDALAAAAAPSCGVWQGVDAQEGGLGAGQQRTGEQQQQQQQREDAGEAARAKSHELLEQQHAALCSLFLAPWHREVCRAAPGGAGYWDAAVRVRAMLSVLRSDPVAGAIAAASSASSSGGALRAAVLALAQSCQARHLVQWREEQQPSCETCGCKLPEADLRRDGQTGRWISVEGSSGAVACPDCGVAFYCSADCASQARTADHGPQACGLMRAAAACSGSGGGGVALVDAVWTALY</sequence>
<feature type="compositionally biased region" description="Low complexity" evidence="1">
    <location>
        <begin position="807"/>
        <end position="819"/>
    </location>
</feature>
<feature type="region of interest" description="Disordered" evidence="1">
    <location>
        <begin position="300"/>
        <end position="320"/>
    </location>
</feature>
<gene>
    <name evidence="2" type="ORF">Rsub_07749</name>
</gene>
<accession>A0A2V0P629</accession>
<feature type="region of interest" description="Disordered" evidence="1">
    <location>
        <begin position="557"/>
        <end position="595"/>
    </location>
</feature>